<dbReference type="GO" id="GO:0006909">
    <property type="term" value="P:phagocytosis"/>
    <property type="evidence" value="ECO:0000318"/>
    <property type="project" value="GO_Central"/>
</dbReference>
<reference evidence="7 8" key="2">
    <citation type="journal article" date="2010" name="Nucleic Acids Res.">
        <title>BeetleBase in 2010: revisions to provide comprehensive genomic information for Tribolium castaneum.</title>
        <authorList>
            <person name="Kim H.S."/>
            <person name="Murphy T."/>
            <person name="Xia J."/>
            <person name="Caragea D."/>
            <person name="Park Y."/>
            <person name="Beeman R.W."/>
            <person name="Lorenzen M.D."/>
            <person name="Butcher S."/>
            <person name="Manak J.R."/>
            <person name="Brown S.J."/>
        </authorList>
    </citation>
    <scope>GENOME REANNOTATION</scope>
    <source>
        <strain evidence="7 8">Georgia GA2</strain>
    </source>
</reference>
<evidence type="ECO:0000256" key="1">
    <source>
        <dbReference type="ARBA" id="ARBA00022536"/>
    </source>
</evidence>
<reference evidence="7 8" key="1">
    <citation type="journal article" date="2008" name="Nature">
        <title>The genome of the model beetle and pest Tribolium castaneum.</title>
        <authorList>
            <consortium name="Tribolium Genome Sequencing Consortium"/>
            <person name="Richards S."/>
            <person name="Gibbs R.A."/>
            <person name="Weinstock G.M."/>
            <person name="Brown S.J."/>
            <person name="Denell R."/>
            <person name="Beeman R.W."/>
            <person name="Gibbs R."/>
            <person name="Beeman R.W."/>
            <person name="Brown S.J."/>
            <person name="Bucher G."/>
            <person name="Friedrich M."/>
            <person name="Grimmelikhuijzen C.J."/>
            <person name="Klingler M."/>
            <person name="Lorenzen M."/>
            <person name="Richards S."/>
            <person name="Roth S."/>
            <person name="Schroder R."/>
            <person name="Tautz D."/>
            <person name="Zdobnov E.M."/>
            <person name="Muzny D."/>
            <person name="Gibbs R.A."/>
            <person name="Weinstock G.M."/>
            <person name="Attaway T."/>
            <person name="Bell S."/>
            <person name="Buhay C.J."/>
            <person name="Chandrabose M.N."/>
            <person name="Chavez D."/>
            <person name="Clerk-Blankenburg K.P."/>
            <person name="Cree A."/>
            <person name="Dao M."/>
            <person name="Davis C."/>
            <person name="Chacko J."/>
            <person name="Dinh H."/>
            <person name="Dugan-Rocha S."/>
            <person name="Fowler G."/>
            <person name="Garner T.T."/>
            <person name="Garnes J."/>
            <person name="Gnirke A."/>
            <person name="Hawes A."/>
            <person name="Hernandez J."/>
            <person name="Hines S."/>
            <person name="Holder M."/>
            <person name="Hume J."/>
            <person name="Jhangiani S.N."/>
            <person name="Joshi V."/>
            <person name="Khan Z.M."/>
            <person name="Jackson L."/>
            <person name="Kovar C."/>
            <person name="Kowis A."/>
            <person name="Lee S."/>
            <person name="Lewis L.R."/>
            <person name="Margolis J."/>
            <person name="Morgan M."/>
            <person name="Nazareth L.V."/>
            <person name="Nguyen N."/>
            <person name="Okwuonu G."/>
            <person name="Parker D."/>
            <person name="Richards S."/>
            <person name="Ruiz S.J."/>
            <person name="Santibanez J."/>
            <person name="Savard J."/>
            <person name="Scherer S.E."/>
            <person name="Schneider B."/>
            <person name="Sodergren E."/>
            <person name="Tautz D."/>
            <person name="Vattahil S."/>
            <person name="Villasana D."/>
            <person name="White C.S."/>
            <person name="Wright R."/>
            <person name="Park Y."/>
            <person name="Beeman R.W."/>
            <person name="Lord J."/>
            <person name="Oppert B."/>
            <person name="Lorenzen M."/>
            <person name="Brown S."/>
            <person name="Wang L."/>
            <person name="Savard J."/>
            <person name="Tautz D."/>
            <person name="Richards S."/>
            <person name="Weinstock G."/>
            <person name="Gibbs R.A."/>
            <person name="Liu Y."/>
            <person name="Worley K."/>
            <person name="Weinstock G."/>
            <person name="Elsik C.G."/>
            <person name="Reese J.T."/>
            <person name="Elhaik E."/>
            <person name="Landan G."/>
            <person name="Graur D."/>
            <person name="Arensburger P."/>
            <person name="Atkinson P."/>
            <person name="Beeman R.W."/>
            <person name="Beidler J."/>
            <person name="Brown S.J."/>
            <person name="Demuth J.P."/>
            <person name="Drury D.W."/>
            <person name="Du Y.Z."/>
            <person name="Fujiwara H."/>
            <person name="Lorenzen M."/>
            <person name="Maselli V."/>
            <person name="Osanai M."/>
            <person name="Park Y."/>
            <person name="Robertson H.M."/>
            <person name="Tu Z."/>
            <person name="Wang J.J."/>
            <person name="Wang S."/>
            <person name="Richards S."/>
            <person name="Song H."/>
            <person name="Zhang L."/>
            <person name="Sodergren E."/>
            <person name="Werner D."/>
            <person name="Stanke M."/>
            <person name="Morgenstern B."/>
            <person name="Solovyev V."/>
            <person name="Kosarev P."/>
            <person name="Brown G."/>
            <person name="Chen H.C."/>
            <person name="Ermolaeva O."/>
            <person name="Hlavina W."/>
            <person name="Kapustin Y."/>
            <person name="Kiryutin B."/>
            <person name="Kitts P."/>
            <person name="Maglott D."/>
            <person name="Pruitt K."/>
            <person name="Sapojnikov V."/>
            <person name="Souvorov A."/>
            <person name="Mackey A.J."/>
            <person name="Waterhouse R.M."/>
            <person name="Wyder S."/>
            <person name="Zdobnov E.M."/>
            <person name="Zdobnov E.M."/>
            <person name="Wyder S."/>
            <person name="Kriventseva E.V."/>
            <person name="Kadowaki T."/>
            <person name="Bork P."/>
            <person name="Aranda M."/>
            <person name="Bao R."/>
            <person name="Beermann A."/>
            <person name="Berns N."/>
            <person name="Bolognesi R."/>
            <person name="Bonneton F."/>
            <person name="Bopp D."/>
            <person name="Brown S.J."/>
            <person name="Bucher G."/>
            <person name="Butts T."/>
            <person name="Chaumot A."/>
            <person name="Denell R.E."/>
            <person name="Ferrier D.E."/>
            <person name="Friedrich M."/>
            <person name="Gordon C.M."/>
            <person name="Jindra M."/>
            <person name="Klingler M."/>
            <person name="Lan Q."/>
            <person name="Lattorff H.M."/>
            <person name="Laudet V."/>
            <person name="von Levetsow C."/>
            <person name="Liu Z."/>
            <person name="Lutz R."/>
            <person name="Lynch J.A."/>
            <person name="da Fonseca R.N."/>
            <person name="Posnien N."/>
            <person name="Reuter R."/>
            <person name="Roth S."/>
            <person name="Savard J."/>
            <person name="Schinko J.B."/>
            <person name="Schmitt C."/>
            <person name="Schoppmeier M."/>
            <person name="Schroder R."/>
            <person name="Shippy T.D."/>
            <person name="Simonnet F."/>
            <person name="Marques-Souza H."/>
            <person name="Tautz D."/>
            <person name="Tomoyasu Y."/>
            <person name="Trauner J."/>
            <person name="Van der Zee M."/>
            <person name="Vervoort M."/>
            <person name="Wittkopp N."/>
            <person name="Wimmer E.A."/>
            <person name="Yang X."/>
            <person name="Jones A.K."/>
            <person name="Sattelle D.B."/>
            <person name="Ebert P.R."/>
            <person name="Nelson D."/>
            <person name="Scott J.G."/>
            <person name="Beeman R.W."/>
            <person name="Muthukrishnan S."/>
            <person name="Kramer K.J."/>
            <person name="Arakane Y."/>
            <person name="Beeman R.W."/>
            <person name="Zhu Q."/>
            <person name="Hogenkamp D."/>
            <person name="Dixit R."/>
            <person name="Oppert B."/>
            <person name="Jiang H."/>
            <person name="Zou Z."/>
            <person name="Marshall J."/>
            <person name="Elpidina E."/>
            <person name="Vinokurov K."/>
            <person name="Oppert C."/>
            <person name="Zou Z."/>
            <person name="Evans J."/>
            <person name="Lu Z."/>
            <person name="Zhao P."/>
            <person name="Sumathipala N."/>
            <person name="Altincicek B."/>
            <person name="Vilcinskas A."/>
            <person name="Williams M."/>
            <person name="Hultmark D."/>
            <person name="Hetru C."/>
            <person name="Jiang H."/>
            <person name="Grimmelikhuijzen C.J."/>
            <person name="Hauser F."/>
            <person name="Cazzamali G."/>
            <person name="Williamson M."/>
            <person name="Park Y."/>
            <person name="Li B."/>
            <person name="Tanaka Y."/>
            <person name="Predel R."/>
            <person name="Neupert S."/>
            <person name="Schachtner J."/>
            <person name="Verleyen P."/>
            <person name="Raible F."/>
            <person name="Bork P."/>
            <person name="Friedrich M."/>
            <person name="Walden K.K."/>
            <person name="Robertson H.M."/>
            <person name="Angeli S."/>
            <person name="Foret S."/>
            <person name="Bucher G."/>
            <person name="Schuetz S."/>
            <person name="Maleszka R."/>
            <person name="Wimmer E.A."/>
            <person name="Beeman R.W."/>
            <person name="Lorenzen M."/>
            <person name="Tomoyasu Y."/>
            <person name="Miller S.C."/>
            <person name="Grossmann D."/>
            <person name="Bucher G."/>
        </authorList>
    </citation>
    <scope>NUCLEOTIDE SEQUENCE [LARGE SCALE GENOMIC DNA]</scope>
    <source>
        <strain evidence="7 8">Georgia GA2</strain>
    </source>
</reference>
<proteinExistence type="predicted"/>
<feature type="domain" description="EGF-like" evidence="6">
    <location>
        <begin position="163"/>
        <end position="196"/>
    </location>
</feature>
<evidence type="ECO:0000313" key="8">
    <source>
        <dbReference type="Proteomes" id="UP000007266"/>
    </source>
</evidence>
<feature type="domain" description="EGF-like" evidence="6">
    <location>
        <begin position="129"/>
        <end position="161"/>
    </location>
</feature>
<dbReference type="Pfam" id="PF02363">
    <property type="entry name" value="C_tripleX"/>
    <property type="match status" value="5"/>
</dbReference>
<dbReference type="STRING" id="7070.D6X4K9"/>
<evidence type="ECO:0000313" key="7">
    <source>
        <dbReference type="EMBL" id="EEZ97748.1"/>
    </source>
</evidence>
<feature type="domain" description="EGF-like" evidence="6">
    <location>
        <begin position="230"/>
        <end position="262"/>
    </location>
</feature>
<dbReference type="InterPro" id="IPR000742">
    <property type="entry name" value="EGF"/>
</dbReference>
<dbReference type="HOGENOM" id="CLU_783605_0_0_1"/>
<dbReference type="InterPro" id="IPR007958">
    <property type="entry name" value="Scorpion_toxinS_Cl_inh"/>
</dbReference>
<dbReference type="GO" id="GO:0006955">
    <property type="term" value="P:immune response"/>
    <property type="evidence" value="ECO:0000318"/>
    <property type="project" value="GO_Central"/>
</dbReference>
<keyword evidence="4" id="KW-1015">Disulfide bond</keyword>
<dbReference type="PANTHER" id="PTHR24047:SF32">
    <property type="entry name" value="FI01909P-RELATED"/>
    <property type="match status" value="1"/>
</dbReference>
<feature type="chain" id="PRO_5003090174" evidence="5">
    <location>
        <begin position="22"/>
        <end position="355"/>
    </location>
</feature>
<dbReference type="GO" id="GO:0005886">
    <property type="term" value="C:plasma membrane"/>
    <property type="evidence" value="ECO:0000318"/>
    <property type="project" value="GO_Central"/>
</dbReference>
<evidence type="ECO:0000256" key="4">
    <source>
        <dbReference type="ARBA" id="ARBA00023157"/>
    </source>
</evidence>
<dbReference type="GO" id="GO:0005576">
    <property type="term" value="C:extracellular region"/>
    <property type="evidence" value="ECO:0007669"/>
    <property type="project" value="InterPro"/>
</dbReference>
<feature type="signal peptide" evidence="5">
    <location>
        <begin position="1"/>
        <end position="21"/>
    </location>
</feature>
<dbReference type="InterPro" id="IPR003341">
    <property type="entry name" value="Cys_rich_tripleX"/>
</dbReference>
<dbReference type="InterPro" id="IPR013032">
    <property type="entry name" value="EGF-like_CS"/>
</dbReference>
<evidence type="ECO:0000259" key="6">
    <source>
        <dbReference type="SMART" id="SM00181"/>
    </source>
</evidence>
<gene>
    <name evidence="7" type="primary">AUGUSTUS-3.0.2_11428</name>
    <name evidence="7" type="ORF">TcasGA2_TC011428</name>
</gene>
<dbReference type="InterPro" id="IPR026823">
    <property type="entry name" value="cEGF"/>
</dbReference>
<dbReference type="eggNOG" id="KOG1218">
    <property type="taxonomic scope" value="Eukaryota"/>
</dbReference>
<accession>D6X4K9</accession>
<dbReference type="PhylomeDB" id="D6X4K9"/>
<keyword evidence="1" id="KW-0245">EGF-like domain</keyword>
<feature type="domain" description="EGF-like" evidence="6">
    <location>
        <begin position="301"/>
        <end position="334"/>
    </location>
</feature>
<dbReference type="InterPro" id="IPR053255">
    <property type="entry name" value="EGF-like_domain"/>
</dbReference>
<keyword evidence="5" id="KW-0732">Signal</keyword>
<dbReference type="OMA" id="PDICECA"/>
<feature type="domain" description="EGF-like" evidence="6">
    <location>
        <begin position="264"/>
        <end position="299"/>
    </location>
</feature>
<dbReference type="SMART" id="SM00181">
    <property type="entry name" value="EGF"/>
    <property type="match status" value="7"/>
</dbReference>
<dbReference type="Gene3D" id="2.10.25.10">
    <property type="entry name" value="Laminin"/>
    <property type="match status" value="6"/>
</dbReference>
<protein>
    <submittedName>
        <fullName evidence="7">Nimrod B</fullName>
    </submittedName>
</protein>
<evidence type="ECO:0000256" key="5">
    <source>
        <dbReference type="SAM" id="SignalP"/>
    </source>
</evidence>
<feature type="domain" description="EGF-like" evidence="6">
    <location>
        <begin position="92"/>
        <end position="127"/>
    </location>
</feature>
<dbReference type="PANTHER" id="PTHR24047">
    <property type="entry name" value="FI01909P-RELATED"/>
    <property type="match status" value="1"/>
</dbReference>
<dbReference type="Pfam" id="PF12662">
    <property type="entry name" value="cEGF"/>
    <property type="match status" value="1"/>
</dbReference>
<dbReference type="InterPro" id="IPR009030">
    <property type="entry name" value="Growth_fac_rcpt_cys_sf"/>
</dbReference>
<evidence type="ECO:0000256" key="2">
    <source>
        <dbReference type="ARBA" id="ARBA00022737"/>
    </source>
</evidence>
<dbReference type="Pfam" id="PF12661">
    <property type="entry name" value="hEGF"/>
    <property type="match status" value="1"/>
</dbReference>
<dbReference type="AlphaFoldDB" id="D6X4K9"/>
<dbReference type="SUPFAM" id="SSF57184">
    <property type="entry name" value="Growth factor receptor domain"/>
    <property type="match status" value="1"/>
</dbReference>
<feature type="domain" description="EGF-like" evidence="6">
    <location>
        <begin position="198"/>
        <end position="228"/>
    </location>
</feature>
<dbReference type="Proteomes" id="UP000007266">
    <property type="component" value="Linkage group 10"/>
</dbReference>
<keyword evidence="2" id="KW-0677">Repeat</keyword>
<dbReference type="EMBL" id="KQ971380">
    <property type="protein sequence ID" value="EEZ97748.1"/>
    <property type="molecule type" value="Genomic_DNA"/>
</dbReference>
<dbReference type="GO" id="GO:0099106">
    <property type="term" value="F:ion channel regulator activity"/>
    <property type="evidence" value="ECO:0007669"/>
    <property type="project" value="UniProtKB-KW"/>
</dbReference>
<dbReference type="PROSITE" id="PS51200">
    <property type="entry name" value="SHORT_SCORPION_CHLORIDE"/>
    <property type="match status" value="1"/>
</dbReference>
<keyword evidence="3" id="KW-0872">Ion channel impairing toxin</keyword>
<organism evidence="7 8">
    <name type="scientific">Tribolium castaneum</name>
    <name type="common">Red flour beetle</name>
    <dbReference type="NCBI Taxonomy" id="7070"/>
    <lineage>
        <taxon>Eukaryota</taxon>
        <taxon>Metazoa</taxon>
        <taxon>Ecdysozoa</taxon>
        <taxon>Arthropoda</taxon>
        <taxon>Hexapoda</taxon>
        <taxon>Insecta</taxon>
        <taxon>Pterygota</taxon>
        <taxon>Neoptera</taxon>
        <taxon>Endopterygota</taxon>
        <taxon>Coleoptera</taxon>
        <taxon>Polyphaga</taxon>
        <taxon>Cucujiformia</taxon>
        <taxon>Tenebrionidae</taxon>
        <taxon>Tenebrionidae incertae sedis</taxon>
        <taxon>Tribolium</taxon>
    </lineage>
</organism>
<sequence length="355" mass="37541">MLPNRAFLLFLFVFLTKSANCAVTNKGLYPNLSTFNHSRAGICALEVPTIDLISPEDRASGIRPQGNGTRPGFSKIEICCSGWARKPHSHFECEPVCENGCPNGNCTAPNVCSCKRGYIKDTLQNCIPTCPIGCLHGVCTNSGLCSCNAGFQLSPDGKFCTPVCTGGCGMGGECIGAEACRCKPGFTLNPQTNKCEYFCEGGCGGGTCIGPNQCSCKPGFKQVGAACVAQCPQGCKNGLCTAPNVCSCEPGWSLDKTGSVCVPHCREPCLNAECSAPDTCTCKKGYTVDPSNPKGNRCVAFCPGGCENGTCSAPNFCICNPGFVKEAKGSNRCVRRLRRAAMMHFELIPQQDDKF</sequence>
<keyword evidence="8" id="KW-1185">Reference proteome</keyword>
<name>D6X4K9_TRICA</name>
<evidence type="ECO:0000256" key="3">
    <source>
        <dbReference type="ARBA" id="ARBA00022872"/>
    </source>
</evidence>
<keyword evidence="3" id="KW-0800">Toxin</keyword>